<organism evidence="3 4">
    <name type="scientific">Dryococelus australis</name>
    <dbReference type="NCBI Taxonomy" id="614101"/>
    <lineage>
        <taxon>Eukaryota</taxon>
        <taxon>Metazoa</taxon>
        <taxon>Ecdysozoa</taxon>
        <taxon>Arthropoda</taxon>
        <taxon>Hexapoda</taxon>
        <taxon>Insecta</taxon>
        <taxon>Pterygota</taxon>
        <taxon>Neoptera</taxon>
        <taxon>Polyneoptera</taxon>
        <taxon>Phasmatodea</taxon>
        <taxon>Verophasmatodea</taxon>
        <taxon>Anareolatae</taxon>
        <taxon>Phasmatidae</taxon>
        <taxon>Eurycanthinae</taxon>
        <taxon>Dryococelus</taxon>
    </lineage>
</organism>
<dbReference type="InterPro" id="IPR054722">
    <property type="entry name" value="PolX-like_BBD"/>
</dbReference>
<dbReference type="Gene3D" id="4.10.60.10">
    <property type="entry name" value="Zinc finger, CCHC-type"/>
    <property type="match status" value="1"/>
</dbReference>
<accession>A0ABQ9HP52</accession>
<evidence type="ECO:0000313" key="4">
    <source>
        <dbReference type="Proteomes" id="UP001159363"/>
    </source>
</evidence>
<name>A0ABQ9HP52_9NEOP</name>
<dbReference type="InterPro" id="IPR036875">
    <property type="entry name" value="Znf_CCHC_sf"/>
</dbReference>
<protein>
    <recommendedName>
        <fullName evidence="5">CCHC-type domain-containing protein</fullName>
    </recommendedName>
</protein>
<evidence type="ECO:0008006" key="5">
    <source>
        <dbReference type="Google" id="ProtNLM"/>
    </source>
</evidence>
<gene>
    <name evidence="3" type="ORF">PR048_012130</name>
</gene>
<proteinExistence type="predicted"/>
<comment type="caution">
    <text evidence="3">The sequence shown here is derived from an EMBL/GenBank/DDBJ whole genome shotgun (WGS) entry which is preliminary data.</text>
</comment>
<dbReference type="EMBL" id="JARBHB010000004">
    <property type="protein sequence ID" value="KAJ8885924.1"/>
    <property type="molecule type" value="Genomic_DNA"/>
</dbReference>
<dbReference type="SUPFAM" id="SSF57756">
    <property type="entry name" value="Retrovirus zinc finger-like domains"/>
    <property type="match status" value="1"/>
</dbReference>
<dbReference type="InterPro" id="IPR001878">
    <property type="entry name" value="Znf_CCHC"/>
</dbReference>
<evidence type="ECO:0000259" key="2">
    <source>
        <dbReference type="Pfam" id="PF22936"/>
    </source>
</evidence>
<evidence type="ECO:0000259" key="1">
    <source>
        <dbReference type="Pfam" id="PF00098"/>
    </source>
</evidence>
<dbReference type="Proteomes" id="UP001159363">
    <property type="component" value="Chromosome X"/>
</dbReference>
<dbReference type="Pfam" id="PF00098">
    <property type="entry name" value="zf-CCHC"/>
    <property type="match status" value="1"/>
</dbReference>
<feature type="domain" description="CCHC-type" evidence="1">
    <location>
        <begin position="24"/>
        <end position="35"/>
    </location>
</feature>
<keyword evidence="4" id="KW-1185">Reference proteome</keyword>
<evidence type="ECO:0000313" key="3">
    <source>
        <dbReference type="EMBL" id="KAJ8885924.1"/>
    </source>
</evidence>
<feature type="domain" description="Retrovirus-related Pol polyprotein from transposon TNT 1-94-like beta-barrel" evidence="2">
    <location>
        <begin position="91"/>
        <end position="128"/>
    </location>
</feature>
<reference evidence="3 4" key="1">
    <citation type="submission" date="2023-02" db="EMBL/GenBank/DDBJ databases">
        <title>LHISI_Scaffold_Assembly.</title>
        <authorList>
            <person name="Stuart O.P."/>
            <person name="Cleave R."/>
            <person name="Magrath M.J.L."/>
            <person name="Mikheyev A.S."/>
        </authorList>
    </citation>
    <scope>NUCLEOTIDE SEQUENCE [LARGE SCALE GENOMIC DNA]</scope>
    <source>
        <strain evidence="3">Daus_M_001</strain>
        <tissue evidence="3">Leg muscle</tissue>
    </source>
</reference>
<dbReference type="Pfam" id="PF22936">
    <property type="entry name" value="Pol_BBD"/>
    <property type="match status" value="1"/>
</dbReference>
<sequence>MCYGKDRRENALFYKRQCRLNWSKCFNCGEPGHLRANYFNNKPKTDHIGGRSLCLYCKKLGHVIKDYGVRINVNTFISAAILSESVDCQRWYIDSGASEHMCAQRSIFSNFSMLDDEKQIMISDGSMLVTNEYELKLTMGAFGRFPR</sequence>